<dbReference type="Gene3D" id="3.40.190.150">
    <property type="entry name" value="Bordetella uptake gene, domain 1"/>
    <property type="match status" value="1"/>
</dbReference>
<reference evidence="1" key="1">
    <citation type="submission" date="2019-08" db="EMBL/GenBank/DDBJ databases">
        <authorList>
            <person name="Kucharzyk K."/>
            <person name="Murdoch R.W."/>
            <person name="Higgins S."/>
            <person name="Loffler F."/>
        </authorList>
    </citation>
    <scope>NUCLEOTIDE SEQUENCE</scope>
</reference>
<dbReference type="SUPFAM" id="SSF53850">
    <property type="entry name" value="Periplasmic binding protein-like II"/>
    <property type="match status" value="1"/>
</dbReference>
<gene>
    <name evidence="1" type="ORF">SDC9_169512</name>
</gene>
<comment type="caution">
    <text evidence="1">The sequence shown here is derived from an EMBL/GenBank/DDBJ whole genome shotgun (WGS) entry which is preliminary data.</text>
</comment>
<name>A0A645G8L8_9ZZZZ</name>
<evidence type="ECO:0008006" key="2">
    <source>
        <dbReference type="Google" id="ProtNLM"/>
    </source>
</evidence>
<dbReference type="PANTHER" id="PTHR42928">
    <property type="entry name" value="TRICARBOXYLATE-BINDING PROTEIN"/>
    <property type="match status" value="1"/>
</dbReference>
<evidence type="ECO:0000313" key="1">
    <source>
        <dbReference type="EMBL" id="MPN22129.1"/>
    </source>
</evidence>
<dbReference type="PANTHER" id="PTHR42928:SF5">
    <property type="entry name" value="BLR1237 PROTEIN"/>
    <property type="match status" value="1"/>
</dbReference>
<dbReference type="InterPro" id="IPR042100">
    <property type="entry name" value="Bug_dom1"/>
</dbReference>
<dbReference type="EMBL" id="VSSQ01070292">
    <property type="protein sequence ID" value="MPN22129.1"/>
    <property type="molecule type" value="Genomic_DNA"/>
</dbReference>
<accession>A0A645G8L8</accession>
<dbReference type="Gene3D" id="3.40.190.10">
    <property type="entry name" value="Periplasmic binding protein-like II"/>
    <property type="match status" value="1"/>
</dbReference>
<protein>
    <recommendedName>
        <fullName evidence="2">Tripartite tricarboxylate transporter family receptor</fullName>
    </recommendedName>
</protein>
<dbReference type="AlphaFoldDB" id="A0A645G8L8"/>
<sequence length="151" mass="16692">MQADVQFTPIPYKGAMSAMQSVMKGETQVVFLDAANLAPFIQAGKLRGLLITGDKRWPALADVPTAKEAGYAKFDVSTWFGMFARAGTPQLIVDQLNAAIREVMLSPALETYLNQRGAQPSKRSAAEFKTFFHQEINLWRDVIAKANIEVE</sequence>
<dbReference type="InterPro" id="IPR005064">
    <property type="entry name" value="BUG"/>
</dbReference>
<dbReference type="Pfam" id="PF03401">
    <property type="entry name" value="TctC"/>
    <property type="match status" value="1"/>
</dbReference>
<proteinExistence type="predicted"/>
<organism evidence="1">
    <name type="scientific">bioreactor metagenome</name>
    <dbReference type="NCBI Taxonomy" id="1076179"/>
    <lineage>
        <taxon>unclassified sequences</taxon>
        <taxon>metagenomes</taxon>
        <taxon>ecological metagenomes</taxon>
    </lineage>
</organism>